<dbReference type="GO" id="GO:0005524">
    <property type="term" value="F:ATP binding"/>
    <property type="evidence" value="ECO:0007669"/>
    <property type="project" value="UniProtKB-UniRule"/>
</dbReference>
<evidence type="ECO:0000256" key="9">
    <source>
        <dbReference type="PROSITE-ProRule" id="PRU10141"/>
    </source>
</evidence>
<dbReference type="InterPro" id="IPR017441">
    <property type="entry name" value="Protein_kinase_ATP_BS"/>
</dbReference>
<dbReference type="Gene3D" id="2.130.10.10">
    <property type="entry name" value="YVTN repeat-like/Quinoprotein amine dehydrogenase"/>
    <property type="match status" value="1"/>
</dbReference>
<dbReference type="Pfam" id="PF13360">
    <property type="entry name" value="PQQ_2"/>
    <property type="match status" value="3"/>
</dbReference>
<keyword evidence="4 9" id="KW-0547">Nucleotide-binding</keyword>
<dbReference type="SMART" id="SM00564">
    <property type="entry name" value="PQQ"/>
    <property type="match status" value="5"/>
</dbReference>
<accession>A0AAU2VH30</accession>
<dbReference type="GO" id="GO:0045717">
    <property type="term" value="P:negative regulation of fatty acid biosynthetic process"/>
    <property type="evidence" value="ECO:0007669"/>
    <property type="project" value="UniProtKB-ARBA"/>
</dbReference>
<dbReference type="InterPro" id="IPR011047">
    <property type="entry name" value="Quinoprotein_ADH-like_sf"/>
</dbReference>
<proteinExistence type="predicted"/>
<dbReference type="PROSITE" id="PS50011">
    <property type="entry name" value="PROTEIN_KINASE_DOM"/>
    <property type="match status" value="1"/>
</dbReference>
<evidence type="ECO:0000256" key="6">
    <source>
        <dbReference type="ARBA" id="ARBA00022840"/>
    </source>
</evidence>
<feature type="binding site" evidence="9">
    <location>
        <position position="38"/>
    </location>
    <ligand>
        <name>ATP</name>
        <dbReference type="ChEBI" id="CHEBI:30616"/>
    </ligand>
</feature>
<dbReference type="PROSITE" id="PS00107">
    <property type="entry name" value="PROTEIN_KINASE_ATP"/>
    <property type="match status" value="1"/>
</dbReference>
<evidence type="ECO:0000313" key="12">
    <source>
        <dbReference type="EMBL" id="WTW66813.1"/>
    </source>
</evidence>
<feature type="region of interest" description="Disordered" evidence="10">
    <location>
        <begin position="280"/>
        <end position="322"/>
    </location>
</feature>
<keyword evidence="2" id="KW-0723">Serine/threonine-protein kinase</keyword>
<dbReference type="InterPro" id="IPR002372">
    <property type="entry name" value="PQQ_rpt_dom"/>
</dbReference>
<feature type="domain" description="Protein kinase" evidence="11">
    <location>
        <begin position="9"/>
        <end position="275"/>
    </location>
</feature>
<evidence type="ECO:0000256" key="10">
    <source>
        <dbReference type="SAM" id="MobiDB-lite"/>
    </source>
</evidence>
<evidence type="ECO:0000256" key="7">
    <source>
        <dbReference type="ARBA" id="ARBA00047899"/>
    </source>
</evidence>
<protein>
    <recommendedName>
        <fullName evidence="1">non-specific serine/threonine protein kinase</fullName>
        <ecNumber evidence="1">2.7.11.1</ecNumber>
    </recommendedName>
</protein>
<dbReference type="SUPFAM" id="SSF56112">
    <property type="entry name" value="Protein kinase-like (PK-like)"/>
    <property type="match status" value="1"/>
</dbReference>
<evidence type="ECO:0000256" key="2">
    <source>
        <dbReference type="ARBA" id="ARBA00022527"/>
    </source>
</evidence>
<name>A0AAU2VH30_9ACTN</name>
<sequence>MERILADRYRLVRLLGQGGMGEVWEARDEVLGRAVAVKVISVLGGGGSNADEARARFLREARITAALQHPHIVTVHDLGTAATSEGDTPFLVMELLRGEGLEATVRRGPASGADAARWGVQICEALAEAHAVGVLHRDIKPANIFVASSGRVKVLDFGIARAADPSATDGRLTRTGLVVGTAAYMAPEQARGYPEQRSDLYAVGCVLFELRTGQLPFSAPDTLGFLTAHLNDVPPVPSSVAPGVSPVWDRLILRLLAKDPRDRYESAAELADALRECEGRAPRTASVPPPRPGHADGAVPPEAAPTVTATRPDTPGAAGRTPLSRRELLRRGAGVAAVATVGVSAGVYLTGGPGHDPIAWSYDPGSDRAGADQPIRSGGRCFVPAHDSALIQAFDLNSGKRLWKRDLGLDWPLHGRSQTAALNGGDTVMALAQLPESLIPVLYALDGTTGRTRWKLDAYNKGAGNLHVLDRGLVLSNSSDPGEQHITALDARTGKERWSQSVSGPGGITTIGNLALVGSTALDGATGRKLWEQPRMNLYSDLGEYVSAPQRTGDAVLFHEHGKKQRIDLVLRSARTGAEKWRIPLSEIKAIPGSNGLMDETPPAAPLSGTTLLLPRLEGERGSPTAIDVRTGKQKWVFKGEAGSADRVPEPVSTPGGFVLPTSGGAVCIGAEDGAERWRSEGGEDLQIDSAGNYTMIRHSHTARLFQQWQAVRILRSADGGTLWQGEFKSSVRKSAPVASGRMLAFLDPQETLRAVRLTG</sequence>
<dbReference type="Gene3D" id="1.10.510.10">
    <property type="entry name" value="Transferase(Phosphotransferase) domain 1"/>
    <property type="match status" value="1"/>
</dbReference>
<dbReference type="InterPro" id="IPR011009">
    <property type="entry name" value="Kinase-like_dom_sf"/>
</dbReference>
<keyword evidence="6 9" id="KW-0067">ATP-binding</keyword>
<dbReference type="Pfam" id="PF00069">
    <property type="entry name" value="Pkinase"/>
    <property type="match status" value="1"/>
</dbReference>
<dbReference type="CDD" id="cd14014">
    <property type="entry name" value="STKc_PknB_like"/>
    <property type="match status" value="1"/>
</dbReference>
<dbReference type="PANTHER" id="PTHR43289">
    <property type="entry name" value="MITOGEN-ACTIVATED PROTEIN KINASE KINASE KINASE 20-RELATED"/>
    <property type="match status" value="1"/>
</dbReference>
<dbReference type="InterPro" id="IPR015943">
    <property type="entry name" value="WD40/YVTN_repeat-like_dom_sf"/>
</dbReference>
<gene>
    <name evidence="12" type="ORF">OG398_00270</name>
</gene>
<dbReference type="FunFam" id="1.10.510.10:FF:000021">
    <property type="entry name" value="Serine/threonine protein kinase"/>
    <property type="match status" value="1"/>
</dbReference>
<dbReference type="SUPFAM" id="SSF50998">
    <property type="entry name" value="Quinoprotein alcohol dehydrogenase-like"/>
    <property type="match status" value="1"/>
</dbReference>
<dbReference type="PROSITE" id="PS00108">
    <property type="entry name" value="PROTEIN_KINASE_ST"/>
    <property type="match status" value="1"/>
</dbReference>
<dbReference type="FunFam" id="3.30.200.20:FF:000035">
    <property type="entry name" value="Serine/threonine protein kinase Stk1"/>
    <property type="match status" value="1"/>
</dbReference>
<organism evidence="12">
    <name type="scientific">Streptomyces sp. NBC_00008</name>
    <dbReference type="NCBI Taxonomy" id="2903610"/>
    <lineage>
        <taxon>Bacteria</taxon>
        <taxon>Bacillati</taxon>
        <taxon>Actinomycetota</taxon>
        <taxon>Actinomycetes</taxon>
        <taxon>Kitasatosporales</taxon>
        <taxon>Streptomycetaceae</taxon>
        <taxon>Streptomyces</taxon>
    </lineage>
</organism>
<dbReference type="EC" id="2.7.11.1" evidence="1"/>
<dbReference type="Gene3D" id="2.40.10.480">
    <property type="match status" value="1"/>
</dbReference>
<comment type="catalytic activity">
    <reaction evidence="7">
        <text>L-threonyl-[protein] + ATP = O-phospho-L-threonyl-[protein] + ADP + H(+)</text>
        <dbReference type="Rhea" id="RHEA:46608"/>
        <dbReference type="Rhea" id="RHEA-COMP:11060"/>
        <dbReference type="Rhea" id="RHEA-COMP:11605"/>
        <dbReference type="ChEBI" id="CHEBI:15378"/>
        <dbReference type="ChEBI" id="CHEBI:30013"/>
        <dbReference type="ChEBI" id="CHEBI:30616"/>
        <dbReference type="ChEBI" id="CHEBI:61977"/>
        <dbReference type="ChEBI" id="CHEBI:456216"/>
        <dbReference type="EC" id="2.7.11.1"/>
    </reaction>
</comment>
<reference evidence="12" key="1">
    <citation type="submission" date="2022-10" db="EMBL/GenBank/DDBJ databases">
        <title>The complete genomes of actinobacterial strains from the NBC collection.</title>
        <authorList>
            <person name="Joergensen T.S."/>
            <person name="Alvarez Arevalo M."/>
            <person name="Sterndorff E.B."/>
            <person name="Faurdal D."/>
            <person name="Vuksanovic O."/>
            <person name="Mourched A.-S."/>
            <person name="Charusanti P."/>
            <person name="Shaw S."/>
            <person name="Blin K."/>
            <person name="Weber T."/>
        </authorList>
    </citation>
    <scope>NUCLEOTIDE SEQUENCE</scope>
    <source>
        <strain evidence="12">NBC_00008</strain>
    </source>
</reference>
<dbReference type="Gene3D" id="3.30.200.20">
    <property type="entry name" value="Phosphorylase Kinase, domain 1"/>
    <property type="match status" value="1"/>
</dbReference>
<evidence type="ECO:0000259" key="11">
    <source>
        <dbReference type="PROSITE" id="PS50011"/>
    </source>
</evidence>
<evidence type="ECO:0000256" key="3">
    <source>
        <dbReference type="ARBA" id="ARBA00022679"/>
    </source>
</evidence>
<evidence type="ECO:0000256" key="1">
    <source>
        <dbReference type="ARBA" id="ARBA00012513"/>
    </source>
</evidence>
<keyword evidence="3" id="KW-0808">Transferase</keyword>
<evidence type="ECO:0000256" key="8">
    <source>
        <dbReference type="ARBA" id="ARBA00048679"/>
    </source>
</evidence>
<dbReference type="AlphaFoldDB" id="A0AAU2VH30"/>
<dbReference type="SMART" id="SM00220">
    <property type="entry name" value="S_TKc"/>
    <property type="match status" value="1"/>
</dbReference>
<dbReference type="InterPro" id="IPR008271">
    <property type="entry name" value="Ser/Thr_kinase_AS"/>
</dbReference>
<dbReference type="PANTHER" id="PTHR43289:SF6">
    <property type="entry name" value="SERINE_THREONINE-PROTEIN KINASE NEKL-3"/>
    <property type="match status" value="1"/>
</dbReference>
<dbReference type="InterPro" id="IPR000719">
    <property type="entry name" value="Prot_kinase_dom"/>
</dbReference>
<feature type="compositionally biased region" description="Low complexity" evidence="10">
    <location>
        <begin position="298"/>
        <end position="312"/>
    </location>
</feature>
<dbReference type="EMBL" id="CP108313">
    <property type="protein sequence ID" value="WTW66813.1"/>
    <property type="molecule type" value="Genomic_DNA"/>
</dbReference>
<dbReference type="InterPro" id="IPR018391">
    <property type="entry name" value="PQQ_b-propeller_rpt"/>
</dbReference>
<comment type="catalytic activity">
    <reaction evidence="8">
        <text>L-seryl-[protein] + ATP = O-phospho-L-seryl-[protein] + ADP + H(+)</text>
        <dbReference type="Rhea" id="RHEA:17989"/>
        <dbReference type="Rhea" id="RHEA-COMP:9863"/>
        <dbReference type="Rhea" id="RHEA-COMP:11604"/>
        <dbReference type="ChEBI" id="CHEBI:15378"/>
        <dbReference type="ChEBI" id="CHEBI:29999"/>
        <dbReference type="ChEBI" id="CHEBI:30616"/>
        <dbReference type="ChEBI" id="CHEBI:83421"/>
        <dbReference type="ChEBI" id="CHEBI:456216"/>
        <dbReference type="EC" id="2.7.11.1"/>
    </reaction>
</comment>
<dbReference type="GO" id="GO:0004674">
    <property type="term" value="F:protein serine/threonine kinase activity"/>
    <property type="evidence" value="ECO:0007669"/>
    <property type="project" value="UniProtKB-KW"/>
</dbReference>
<evidence type="ECO:0000256" key="5">
    <source>
        <dbReference type="ARBA" id="ARBA00022777"/>
    </source>
</evidence>
<evidence type="ECO:0000256" key="4">
    <source>
        <dbReference type="ARBA" id="ARBA00022741"/>
    </source>
</evidence>
<keyword evidence="5 12" id="KW-0418">Kinase</keyword>